<dbReference type="Proteomes" id="UP000321638">
    <property type="component" value="Unassembled WGS sequence"/>
</dbReference>
<proteinExistence type="predicted"/>
<dbReference type="AlphaFoldDB" id="A0A5C8PKE3"/>
<protein>
    <submittedName>
        <fullName evidence="2">Autotransporter domain-containing protein</fullName>
    </submittedName>
</protein>
<feature type="non-terminal residue" evidence="2">
    <location>
        <position position="1"/>
    </location>
</feature>
<comment type="caution">
    <text evidence="2">The sequence shown here is derived from an EMBL/GenBank/DDBJ whole genome shotgun (WGS) entry which is preliminary data.</text>
</comment>
<evidence type="ECO:0000259" key="1">
    <source>
        <dbReference type="PROSITE" id="PS51208"/>
    </source>
</evidence>
<dbReference type="SMART" id="SM00869">
    <property type="entry name" value="Autotransporter"/>
    <property type="match status" value="1"/>
</dbReference>
<dbReference type="Gene3D" id="2.40.128.130">
    <property type="entry name" value="Autotransporter beta-domain"/>
    <property type="match status" value="1"/>
</dbReference>
<dbReference type="NCBIfam" id="TIGR01414">
    <property type="entry name" value="autotrans_barl"/>
    <property type="match status" value="1"/>
</dbReference>
<feature type="domain" description="Autotransporter" evidence="1">
    <location>
        <begin position="114"/>
        <end position="393"/>
    </location>
</feature>
<dbReference type="SUPFAM" id="SSF103515">
    <property type="entry name" value="Autotransporter"/>
    <property type="match status" value="1"/>
</dbReference>
<organism evidence="2 3">
    <name type="scientific">Vineibacter terrae</name>
    <dbReference type="NCBI Taxonomy" id="2586908"/>
    <lineage>
        <taxon>Bacteria</taxon>
        <taxon>Pseudomonadati</taxon>
        <taxon>Pseudomonadota</taxon>
        <taxon>Alphaproteobacteria</taxon>
        <taxon>Hyphomicrobiales</taxon>
        <taxon>Vineibacter</taxon>
    </lineage>
</organism>
<dbReference type="PROSITE" id="PS51208">
    <property type="entry name" value="AUTOTRANSPORTER"/>
    <property type="match status" value="1"/>
</dbReference>
<keyword evidence="3" id="KW-1185">Reference proteome</keyword>
<dbReference type="RefSeq" id="WP_147848310.1">
    <property type="nucleotide sequence ID" value="NZ_VDUZ01000019.1"/>
</dbReference>
<dbReference type="EMBL" id="VDUZ01000019">
    <property type="protein sequence ID" value="TXL74345.1"/>
    <property type="molecule type" value="Genomic_DNA"/>
</dbReference>
<gene>
    <name evidence="2" type="ORF">FHP25_17840</name>
</gene>
<reference evidence="2 3" key="1">
    <citation type="submission" date="2019-06" db="EMBL/GenBank/DDBJ databases">
        <title>New taxonomy in bacterial strain CC-CFT640, isolated from vineyard.</title>
        <authorList>
            <person name="Lin S.-Y."/>
            <person name="Tsai C.-F."/>
            <person name="Young C.-C."/>
        </authorList>
    </citation>
    <scope>NUCLEOTIDE SEQUENCE [LARGE SCALE GENOMIC DNA]</scope>
    <source>
        <strain evidence="2 3">CC-CFT640</strain>
    </source>
</reference>
<accession>A0A5C8PKE3</accession>
<dbReference type="InterPro" id="IPR005546">
    <property type="entry name" value="Autotransporte_beta"/>
</dbReference>
<dbReference type="OrthoDB" id="9804931at2"/>
<evidence type="ECO:0000313" key="3">
    <source>
        <dbReference type="Proteomes" id="UP000321638"/>
    </source>
</evidence>
<dbReference type="Pfam" id="PF03797">
    <property type="entry name" value="Autotransporter"/>
    <property type="match status" value="1"/>
</dbReference>
<name>A0A5C8PKE3_9HYPH</name>
<evidence type="ECO:0000313" key="2">
    <source>
        <dbReference type="EMBL" id="TXL74345.1"/>
    </source>
</evidence>
<dbReference type="GO" id="GO:0019867">
    <property type="term" value="C:outer membrane"/>
    <property type="evidence" value="ECO:0007669"/>
    <property type="project" value="InterPro"/>
</dbReference>
<dbReference type="InterPro" id="IPR006315">
    <property type="entry name" value="OM_autotransptr_brl_dom"/>
</dbReference>
<sequence length="393" mass="40406">TAGSGVESLGAGNPIFDAVANLPDTAGIRRAFDLLSGEIHASAASTMVEQSQYLRDAVIGRVRQSYAAVGPAAALAPEGKVMALAGTPPGAVSDATPGEAAARLFAQAPAAPVAGDTVIAAWTQGIGAWGKRSGDGNAGTLSRSLGGFLIGVDATIEQTWRVGLAAGYTRASFDVDSRASSGNSDNYHVALYGGGQLGALGLRAGASFSWHDIATTRRVAFAGIGDRLKADYGARTTQVFGEAGYAIALERVAFEPFAGLAWVNYRSDRIDESGGAAALAGRRQAFDMGFSTLGLRAAATVTAPSDTTTVTLRGTLGWRHAFGDVTPEQRLAFRAGGSPFTVVGVPIARDSLIVEAGIDIDVTRYARFGIAYSGQFAGSAQDHAIKGSLTLRF</sequence>
<dbReference type="InterPro" id="IPR036709">
    <property type="entry name" value="Autotransporte_beta_dom_sf"/>
</dbReference>